<sequence length="143" mass="14521">MRAQESDDLLAGVPSFAGAGGVAVGVVHRRTRVMAEHDDVGVPVPGERPFQPAQLGRAEGAVEVSARVGGVEADAEDSVGDAERVVLGARVGVLGGVAVAHRAGARVRRVQVGGQVLGGGEGARLSSGVTERMARVWAARKSP</sequence>
<evidence type="ECO:0000313" key="1">
    <source>
        <dbReference type="EMBL" id="BFO21561.1"/>
    </source>
</evidence>
<dbReference type="EMBL" id="AP035768">
    <property type="protein sequence ID" value="BFO21561.1"/>
    <property type="molecule type" value="Genomic_DNA"/>
</dbReference>
<name>A0AAT9HVZ8_9ACTN</name>
<protein>
    <submittedName>
        <fullName evidence="1">Uncharacterized protein</fullName>
    </submittedName>
</protein>
<reference evidence="1" key="1">
    <citation type="submission" date="2024-06" db="EMBL/GenBank/DDBJ databases">
        <authorList>
            <consortium name="consrtm"/>
            <person name="Uemura M."/>
            <person name="Terahara T."/>
        </authorList>
    </citation>
    <scope>NUCLEOTIDE SEQUENCE</scope>
    <source>
        <strain evidence="1">KM77-8</strain>
    </source>
</reference>
<organism evidence="1">
    <name type="scientific">Streptomyces haneummycinicus</name>
    <dbReference type="NCBI Taxonomy" id="3074435"/>
    <lineage>
        <taxon>Bacteria</taxon>
        <taxon>Bacillati</taxon>
        <taxon>Actinomycetota</taxon>
        <taxon>Actinomycetes</taxon>
        <taxon>Kitasatosporales</taxon>
        <taxon>Streptomycetaceae</taxon>
        <taxon>Streptomyces</taxon>
    </lineage>
</organism>
<dbReference type="AlphaFoldDB" id="A0AAT9HVZ8"/>
<proteinExistence type="predicted"/>
<gene>
    <name evidence="1" type="ORF">SHKM778_79490</name>
</gene>
<reference evidence="1" key="2">
    <citation type="submission" date="2024-07" db="EMBL/GenBank/DDBJ databases">
        <title>Streptomyces haneummycinica sp. nov., a new antibiotic-producing actinobacterium isolated from marine sediment.</title>
        <authorList>
            <person name="Uemura M."/>
            <person name="Hamada M."/>
            <person name="Hirano S."/>
            <person name="Kobayashi K."/>
            <person name="Ohshiro T."/>
            <person name="Kobayashi T."/>
            <person name="Terahara T."/>
        </authorList>
    </citation>
    <scope>NUCLEOTIDE SEQUENCE</scope>
    <source>
        <strain evidence="1">KM77-8</strain>
    </source>
</reference>
<accession>A0AAT9HVZ8</accession>